<protein>
    <submittedName>
        <fullName evidence="5">Putative taurine transport system ATP-binding protein</fullName>
        <ecNumber evidence="5">3.6.3.25</ecNumber>
    </submittedName>
</protein>
<dbReference type="EC" id="3.6.3.25" evidence="5"/>
<dbReference type="InterPro" id="IPR003439">
    <property type="entry name" value="ABC_transporter-like_ATP-bd"/>
</dbReference>
<dbReference type="PANTHER" id="PTHR42788">
    <property type="entry name" value="TAURINE IMPORT ATP-BINDING PROTEIN-RELATED"/>
    <property type="match status" value="1"/>
</dbReference>
<keyword evidence="5" id="KW-0378">Hydrolase</keyword>
<dbReference type="InterPro" id="IPR027417">
    <property type="entry name" value="P-loop_NTPase"/>
</dbReference>
<keyword evidence="2" id="KW-0547">Nucleotide-binding</keyword>
<evidence type="ECO:0000256" key="2">
    <source>
        <dbReference type="ARBA" id="ARBA00022741"/>
    </source>
</evidence>
<dbReference type="PROSITE" id="PS50893">
    <property type="entry name" value="ABC_TRANSPORTER_2"/>
    <property type="match status" value="1"/>
</dbReference>
<proteinExistence type="predicted"/>
<gene>
    <name evidence="5" type="ORF">HSACCH_00388</name>
</gene>
<evidence type="ECO:0000313" key="5">
    <source>
        <dbReference type="EMBL" id="CCU78080.1"/>
    </source>
</evidence>
<dbReference type="OrthoDB" id="9801958at2"/>
<name>M5DYM9_9FIRM</name>
<dbReference type="FunCoup" id="M5DYM9">
    <property type="interactions" value="239"/>
</dbReference>
<dbReference type="InParanoid" id="M5DYM9"/>
<dbReference type="Gene3D" id="3.40.50.300">
    <property type="entry name" value="P-loop containing nucleotide triphosphate hydrolases"/>
    <property type="match status" value="1"/>
</dbReference>
<dbReference type="InterPro" id="IPR017871">
    <property type="entry name" value="ABC_transporter-like_CS"/>
</dbReference>
<evidence type="ECO:0000313" key="6">
    <source>
        <dbReference type="Proteomes" id="UP000012063"/>
    </source>
</evidence>
<dbReference type="PROSITE" id="PS00211">
    <property type="entry name" value="ABC_TRANSPORTER_1"/>
    <property type="match status" value="1"/>
</dbReference>
<evidence type="ECO:0000256" key="3">
    <source>
        <dbReference type="ARBA" id="ARBA00022840"/>
    </source>
</evidence>
<dbReference type="GO" id="GO:0005524">
    <property type="term" value="F:ATP binding"/>
    <property type="evidence" value="ECO:0007669"/>
    <property type="project" value="UniProtKB-KW"/>
</dbReference>
<dbReference type="STRING" id="1293054.HSACCH_00388"/>
<keyword evidence="1" id="KW-0813">Transport</keyword>
<feature type="domain" description="ABC transporter" evidence="4">
    <location>
        <begin position="5"/>
        <end position="243"/>
    </location>
</feature>
<keyword evidence="3 5" id="KW-0067">ATP-binding</keyword>
<dbReference type="InterPro" id="IPR050166">
    <property type="entry name" value="ABC_transporter_ATP-bind"/>
</dbReference>
<evidence type="ECO:0000256" key="1">
    <source>
        <dbReference type="ARBA" id="ARBA00022448"/>
    </source>
</evidence>
<dbReference type="Pfam" id="PF00005">
    <property type="entry name" value="ABC_tran"/>
    <property type="match status" value="1"/>
</dbReference>
<dbReference type="CDD" id="cd03293">
    <property type="entry name" value="ABC_NrtD_SsuB_transporters"/>
    <property type="match status" value="1"/>
</dbReference>
<dbReference type="Proteomes" id="UP000012063">
    <property type="component" value="Unassembled WGS sequence"/>
</dbReference>
<dbReference type="eggNOG" id="COG1116">
    <property type="taxonomic scope" value="Bacteria"/>
</dbReference>
<dbReference type="PANTHER" id="PTHR42788:SF13">
    <property type="entry name" value="ALIPHATIC SULFONATES IMPORT ATP-BINDING PROTEIN SSUB"/>
    <property type="match status" value="1"/>
</dbReference>
<accession>M5DYM9</accession>
<dbReference type="SUPFAM" id="SSF52540">
    <property type="entry name" value="P-loop containing nucleoside triphosphate hydrolases"/>
    <property type="match status" value="1"/>
</dbReference>
<sequence length="255" mass="29577">MTSYLELKNIEKSYPAEQGTIKVLKNIELQIKKNEFITILGPSGCGKSTLLKIIAGFLKAEKGKILKKEKEIKKANLDRVMLFQDFEQLFPWQTVLNNIIFAVKAASQNKKEKLNKKEIESRALNYLKEVKLASYRDYYPHQLSGGMKQRVALARTLASESEIMLMDEPFGSVDSQTRRELQHLLNEIWQEEEKTVIFVTHDIREAVFLADKIVLMKNEPGEIIAEVENNLSRPRNRNSLKFNQLFEQLQYKLEN</sequence>
<dbReference type="GO" id="GO:0016887">
    <property type="term" value="F:ATP hydrolysis activity"/>
    <property type="evidence" value="ECO:0007669"/>
    <property type="project" value="InterPro"/>
</dbReference>
<keyword evidence="6" id="KW-1185">Reference proteome</keyword>
<dbReference type="SMART" id="SM00382">
    <property type="entry name" value="AAA"/>
    <property type="match status" value="1"/>
</dbReference>
<evidence type="ECO:0000259" key="4">
    <source>
        <dbReference type="PROSITE" id="PS50893"/>
    </source>
</evidence>
<organism evidence="5 6">
    <name type="scientific">Halanaerobium saccharolyticum subsp. saccharolyticum DSM 6643</name>
    <dbReference type="NCBI Taxonomy" id="1293054"/>
    <lineage>
        <taxon>Bacteria</taxon>
        <taxon>Bacillati</taxon>
        <taxon>Bacillota</taxon>
        <taxon>Clostridia</taxon>
        <taxon>Halanaerobiales</taxon>
        <taxon>Halanaerobiaceae</taxon>
        <taxon>Halanaerobium</taxon>
    </lineage>
</organism>
<comment type="caution">
    <text evidence="5">The sequence shown here is derived from an EMBL/GenBank/DDBJ whole genome shotgun (WGS) entry which is preliminary data.</text>
</comment>
<dbReference type="AlphaFoldDB" id="M5DYM9"/>
<dbReference type="InterPro" id="IPR003593">
    <property type="entry name" value="AAA+_ATPase"/>
</dbReference>
<reference evidence="6" key="1">
    <citation type="journal article" date="2013" name="Genome Announc.">
        <title>Genome Sequence of Halanaerobium saccharolyticum subsp. saccharolyticum Strain DSM 6643T, a Halophilic Hydrogen-Producing Bacterium.</title>
        <authorList>
            <person name="Kivisto A."/>
            <person name="Larjo A."/>
            <person name="Ciranna A."/>
            <person name="Santala V."/>
            <person name="Roos C."/>
            <person name="Karp M."/>
        </authorList>
    </citation>
    <scope>NUCLEOTIDE SEQUENCE [LARGE SCALE GENOMIC DNA]</scope>
    <source>
        <strain evidence="6">DSM 6643</strain>
    </source>
</reference>
<dbReference type="RefSeq" id="WP_005487433.1">
    <property type="nucleotide sequence ID" value="NZ_CAUI01000005.1"/>
</dbReference>
<dbReference type="EMBL" id="CAUI01000005">
    <property type="protein sequence ID" value="CCU78080.1"/>
    <property type="molecule type" value="Genomic_DNA"/>
</dbReference>